<dbReference type="AlphaFoldDB" id="A0A9W7VYA9"/>
<dbReference type="Proteomes" id="UP001138500">
    <property type="component" value="Unassembled WGS sequence"/>
</dbReference>
<reference evidence="1 2" key="1">
    <citation type="journal article" date="2018" name="IMA Fungus">
        <title>IMA Genome-F 10: Nine draft genome sequences of Claviceps purpurea s.lat., including C. arundinis, C. humidiphila, and C. cf. spartinae, pseudomolecules for the pitch canker pathogen Fusarium circinatum, draft genome of Davidsoniella eucalypti, Grosmannia galeiformis, Quambalaria eucalypti, and Teratosphaeria destructans.</title>
        <authorList>
            <person name="Wingfield B.D."/>
            <person name="Liu M."/>
            <person name="Nguyen H.D."/>
            <person name="Lane F.A."/>
            <person name="Morgan S.W."/>
            <person name="De Vos L."/>
            <person name="Wilken P.M."/>
            <person name="Duong T.A."/>
            <person name="Aylward J."/>
            <person name="Coetzee M.P."/>
            <person name="Dadej K."/>
            <person name="De Beer Z.W."/>
            <person name="Findlay W."/>
            <person name="Havenga M."/>
            <person name="Kolarik M."/>
            <person name="Menzies J.G."/>
            <person name="Naidoo K."/>
            <person name="Pochopski O."/>
            <person name="Shoukouhi P."/>
            <person name="Santana Q.C."/>
            <person name="Seifert K.A."/>
            <person name="Soal N."/>
            <person name="Steenkamp E.T."/>
            <person name="Tatham C.T."/>
            <person name="van der Nest M.A."/>
            <person name="Wingfield M.J."/>
        </authorList>
    </citation>
    <scope>NUCLEOTIDE SEQUENCE [LARGE SCALE GENOMIC DNA]</scope>
    <source>
        <strain evidence="1">CMW44962</strain>
    </source>
</reference>
<evidence type="ECO:0000313" key="1">
    <source>
        <dbReference type="EMBL" id="KAH9810037.1"/>
    </source>
</evidence>
<name>A0A9W7VYA9_9PEZI</name>
<organism evidence="1 2">
    <name type="scientific">Teratosphaeria destructans</name>
    <dbReference type="NCBI Taxonomy" id="418781"/>
    <lineage>
        <taxon>Eukaryota</taxon>
        <taxon>Fungi</taxon>
        <taxon>Dikarya</taxon>
        <taxon>Ascomycota</taxon>
        <taxon>Pezizomycotina</taxon>
        <taxon>Dothideomycetes</taxon>
        <taxon>Dothideomycetidae</taxon>
        <taxon>Mycosphaerellales</taxon>
        <taxon>Teratosphaeriaceae</taxon>
        <taxon>Teratosphaeria</taxon>
    </lineage>
</organism>
<sequence length="74" mass="7795">MFAAQTADEAGVRLASLAHGVVARVEVLALLELVLQEVLFVGQFAVEAEELLLFFGELLGGGGVSNEAVPWRGI</sequence>
<reference evidence="1 2" key="2">
    <citation type="journal article" date="2021" name="Curr. Genet.">
        <title>Genetic response to nitrogen starvation in the aggressive Eucalyptus foliar pathogen Teratosphaeria destructans.</title>
        <authorList>
            <person name="Havenga M."/>
            <person name="Wingfield B.D."/>
            <person name="Wingfield M.J."/>
            <person name="Dreyer L.L."/>
            <person name="Roets F."/>
            <person name="Aylward J."/>
        </authorList>
    </citation>
    <scope>NUCLEOTIDE SEQUENCE [LARGE SCALE GENOMIC DNA]</scope>
    <source>
        <strain evidence="1">CMW44962</strain>
    </source>
</reference>
<keyword evidence="2" id="KW-1185">Reference proteome</keyword>
<accession>A0A9W7VYA9</accession>
<comment type="caution">
    <text evidence="1">The sequence shown here is derived from an EMBL/GenBank/DDBJ whole genome shotgun (WGS) entry which is preliminary data.</text>
</comment>
<dbReference type="EMBL" id="RIBY02002533">
    <property type="protein sequence ID" value="KAH9810037.1"/>
    <property type="molecule type" value="Genomic_DNA"/>
</dbReference>
<proteinExistence type="predicted"/>
<protein>
    <submittedName>
        <fullName evidence="1">Uncharacterized protein</fullName>
    </submittedName>
</protein>
<evidence type="ECO:0000313" key="2">
    <source>
        <dbReference type="Proteomes" id="UP001138500"/>
    </source>
</evidence>
<gene>
    <name evidence="1" type="ORF">Tdes44962_MAKER01006</name>
</gene>